<keyword evidence="10" id="KW-0472">Membrane</keyword>
<dbReference type="Pfam" id="PF01485">
    <property type="entry name" value="IBR"/>
    <property type="match status" value="1"/>
</dbReference>
<dbReference type="PROSITE" id="PS00518">
    <property type="entry name" value="ZF_RING_1"/>
    <property type="match status" value="1"/>
</dbReference>
<evidence type="ECO:0000256" key="7">
    <source>
        <dbReference type="ARBA" id="ARBA00022786"/>
    </source>
</evidence>
<keyword evidence="5" id="KW-0677">Repeat</keyword>
<dbReference type="InterPro" id="IPR002867">
    <property type="entry name" value="IBR_dom"/>
</dbReference>
<evidence type="ECO:0000259" key="11">
    <source>
        <dbReference type="PROSITE" id="PS50089"/>
    </source>
</evidence>
<dbReference type="Gene3D" id="1.20.120.1750">
    <property type="match status" value="1"/>
</dbReference>
<reference evidence="13 14" key="1">
    <citation type="submission" date="2012-04" db="EMBL/GenBank/DDBJ databases">
        <title>The Genome Sequence of Saprolegnia declina VS20.</title>
        <authorList>
            <consortium name="The Broad Institute Genome Sequencing Platform"/>
            <person name="Russ C."/>
            <person name="Nusbaum C."/>
            <person name="Tyler B."/>
            <person name="van West P."/>
            <person name="Dieguez-Uribeondo J."/>
            <person name="de Bruijn I."/>
            <person name="Tripathy S."/>
            <person name="Jiang R."/>
            <person name="Young S.K."/>
            <person name="Zeng Q."/>
            <person name="Gargeya S."/>
            <person name="Fitzgerald M."/>
            <person name="Haas B."/>
            <person name="Abouelleil A."/>
            <person name="Alvarado L."/>
            <person name="Arachchi H.M."/>
            <person name="Berlin A."/>
            <person name="Chapman S.B."/>
            <person name="Goldberg J."/>
            <person name="Griggs A."/>
            <person name="Gujja S."/>
            <person name="Hansen M."/>
            <person name="Howarth C."/>
            <person name="Imamovic A."/>
            <person name="Larimer J."/>
            <person name="McCowen C."/>
            <person name="Montmayeur A."/>
            <person name="Murphy C."/>
            <person name="Neiman D."/>
            <person name="Pearson M."/>
            <person name="Priest M."/>
            <person name="Roberts A."/>
            <person name="Saif S."/>
            <person name="Shea T."/>
            <person name="Sisk P."/>
            <person name="Sykes S."/>
            <person name="Wortman J."/>
            <person name="Nusbaum C."/>
            <person name="Birren B."/>
        </authorList>
    </citation>
    <scope>NUCLEOTIDE SEQUENCE [LARGE SCALE GENOMIC DNA]</scope>
    <source>
        <strain evidence="13 14">VS20</strain>
    </source>
</reference>
<dbReference type="AlphaFoldDB" id="T0QLL9"/>
<name>T0QLL9_SAPDV</name>
<keyword evidence="14" id="KW-1185">Reference proteome</keyword>
<dbReference type="eggNOG" id="KOG1815">
    <property type="taxonomic scope" value="Eukaryota"/>
</dbReference>
<feature type="domain" description="RING-type" evidence="12">
    <location>
        <begin position="50"/>
        <end position="268"/>
    </location>
</feature>
<keyword evidence="7" id="KW-0833">Ubl conjugation pathway</keyword>
<evidence type="ECO:0000256" key="3">
    <source>
        <dbReference type="ARBA" id="ARBA00022679"/>
    </source>
</evidence>
<dbReference type="PROSITE" id="PS50089">
    <property type="entry name" value="ZF_RING_2"/>
    <property type="match status" value="1"/>
</dbReference>
<evidence type="ECO:0000256" key="4">
    <source>
        <dbReference type="ARBA" id="ARBA00022723"/>
    </source>
</evidence>
<dbReference type="VEuPathDB" id="FungiDB:SDRG_08021"/>
<sequence length="512" mass="56820">MTLTATDRAMLHGELMLILAAFKDLPSSHDDDDDTVVATTEPSVERNPTRAECCCICLEAVPSAVATEPIEVPEVAQLALSCGHAYCKGCIQAYVAAKIDTREVQGTQLTCPVLDCRRALDAMDILRTTTEAVFLKYLHFTASIEFEKLPHGRHCPNPKCNIAIECDPREKTFVCHKCRARGCFKCGNASHPFRTCSQALDSMYMNWEKSMNALSSTKAVAPCPSCGYRIWKNDGCQHMTCQKCRHEWCWTCNITWRTHNNWMAQRYCHLATILASPRWGPCLPIRVVTQSIALTLVTAGVFAGGAIAAAGLVVGIPLALLYLVPRELYRKWRRERYQRKKVQLHYLAEKVQRGTHIYVHTTADDDVMLPDLAISGDWRHGNAASLQYVAYVGLPVHGSFVVYLSSRDSTQLAATPGYFRAVLMPSISAALPTPEILSDLVPPTAEERTLTLVYDADATVLAEVQHASMALEDLNIRARILFVHRPETATSPEYMNLVYTALFNAAPRPSSA</sequence>
<keyword evidence="8" id="KW-0862">Zinc</keyword>
<dbReference type="RefSeq" id="XP_008612111.1">
    <property type="nucleotide sequence ID" value="XM_008613889.1"/>
</dbReference>
<dbReference type="SMART" id="SM00647">
    <property type="entry name" value="IBR"/>
    <property type="match status" value="2"/>
</dbReference>
<dbReference type="InterPro" id="IPR013083">
    <property type="entry name" value="Znf_RING/FYVE/PHD"/>
</dbReference>
<dbReference type="SUPFAM" id="SSF57850">
    <property type="entry name" value="RING/U-box"/>
    <property type="match status" value="3"/>
</dbReference>
<dbReference type="PROSITE" id="PS51873">
    <property type="entry name" value="TRIAD"/>
    <property type="match status" value="1"/>
</dbReference>
<keyword evidence="6 9" id="KW-0863">Zinc-finger</keyword>
<dbReference type="GO" id="GO:0008270">
    <property type="term" value="F:zinc ion binding"/>
    <property type="evidence" value="ECO:0007669"/>
    <property type="project" value="UniProtKB-KW"/>
</dbReference>
<dbReference type="GO" id="GO:0061630">
    <property type="term" value="F:ubiquitin protein ligase activity"/>
    <property type="evidence" value="ECO:0007669"/>
    <property type="project" value="UniProtKB-EC"/>
</dbReference>
<dbReference type="Gene3D" id="3.30.40.10">
    <property type="entry name" value="Zinc/RING finger domain, C3HC4 (zinc finger)"/>
    <property type="match status" value="1"/>
</dbReference>
<evidence type="ECO:0000259" key="12">
    <source>
        <dbReference type="PROSITE" id="PS51873"/>
    </source>
</evidence>
<keyword evidence="10" id="KW-0812">Transmembrane</keyword>
<dbReference type="InParanoid" id="T0QLL9"/>
<dbReference type="InterPro" id="IPR018957">
    <property type="entry name" value="Znf_C3HC4_RING-type"/>
</dbReference>
<dbReference type="Pfam" id="PF00097">
    <property type="entry name" value="zf-C3HC4"/>
    <property type="match status" value="1"/>
</dbReference>
<dbReference type="Proteomes" id="UP000030762">
    <property type="component" value="Unassembled WGS sequence"/>
</dbReference>
<proteinExistence type="predicted"/>
<dbReference type="OrthoDB" id="10009520at2759"/>
<keyword evidence="4" id="KW-0479">Metal-binding</keyword>
<evidence type="ECO:0000256" key="5">
    <source>
        <dbReference type="ARBA" id="ARBA00022737"/>
    </source>
</evidence>
<protein>
    <recommendedName>
        <fullName evidence="2">RBR-type E3 ubiquitin transferase</fullName>
        <ecNumber evidence="2">2.3.2.31</ecNumber>
    </recommendedName>
</protein>
<dbReference type="InterPro" id="IPR044066">
    <property type="entry name" value="TRIAD_supradom"/>
</dbReference>
<evidence type="ECO:0000256" key="8">
    <source>
        <dbReference type="ARBA" id="ARBA00022833"/>
    </source>
</evidence>
<dbReference type="InterPro" id="IPR017907">
    <property type="entry name" value="Znf_RING_CS"/>
</dbReference>
<dbReference type="GO" id="GO:0016567">
    <property type="term" value="P:protein ubiquitination"/>
    <property type="evidence" value="ECO:0007669"/>
    <property type="project" value="InterPro"/>
</dbReference>
<evidence type="ECO:0000256" key="2">
    <source>
        <dbReference type="ARBA" id="ARBA00012251"/>
    </source>
</evidence>
<evidence type="ECO:0000256" key="1">
    <source>
        <dbReference type="ARBA" id="ARBA00001798"/>
    </source>
</evidence>
<dbReference type="STRING" id="1156394.T0QLL9"/>
<dbReference type="InterPro" id="IPR031127">
    <property type="entry name" value="E3_UB_ligase_RBR"/>
</dbReference>
<evidence type="ECO:0000256" key="10">
    <source>
        <dbReference type="SAM" id="Phobius"/>
    </source>
</evidence>
<dbReference type="Pfam" id="PF22191">
    <property type="entry name" value="IBR_1"/>
    <property type="match status" value="1"/>
</dbReference>
<feature type="transmembrane region" description="Helical" evidence="10">
    <location>
        <begin position="292"/>
        <end position="324"/>
    </location>
</feature>
<dbReference type="EC" id="2.3.2.31" evidence="2"/>
<dbReference type="OMA" id="CNIAIEC"/>
<keyword evidence="10" id="KW-1133">Transmembrane helix</keyword>
<evidence type="ECO:0000313" key="14">
    <source>
        <dbReference type="Proteomes" id="UP000030762"/>
    </source>
</evidence>
<dbReference type="SMART" id="SM00184">
    <property type="entry name" value="RING"/>
    <property type="match status" value="2"/>
</dbReference>
<evidence type="ECO:0000256" key="6">
    <source>
        <dbReference type="ARBA" id="ARBA00022771"/>
    </source>
</evidence>
<accession>T0QLL9</accession>
<evidence type="ECO:0000256" key="9">
    <source>
        <dbReference type="PROSITE-ProRule" id="PRU00175"/>
    </source>
</evidence>
<dbReference type="EMBL" id="JH767154">
    <property type="protein sequence ID" value="EQC34705.1"/>
    <property type="molecule type" value="Genomic_DNA"/>
</dbReference>
<dbReference type="CDD" id="cd20335">
    <property type="entry name" value="BRcat_RBR"/>
    <property type="match status" value="1"/>
</dbReference>
<gene>
    <name evidence="13" type="ORF">SDRG_08021</name>
</gene>
<evidence type="ECO:0000313" key="13">
    <source>
        <dbReference type="EMBL" id="EQC34705.1"/>
    </source>
</evidence>
<keyword evidence="3" id="KW-0808">Transferase</keyword>
<dbReference type="InterPro" id="IPR001841">
    <property type="entry name" value="Znf_RING"/>
</dbReference>
<feature type="domain" description="RING-type" evidence="11">
    <location>
        <begin position="54"/>
        <end position="113"/>
    </location>
</feature>
<dbReference type="GeneID" id="19948748"/>
<organism evidence="13 14">
    <name type="scientific">Saprolegnia diclina (strain VS20)</name>
    <dbReference type="NCBI Taxonomy" id="1156394"/>
    <lineage>
        <taxon>Eukaryota</taxon>
        <taxon>Sar</taxon>
        <taxon>Stramenopiles</taxon>
        <taxon>Oomycota</taxon>
        <taxon>Saprolegniomycetes</taxon>
        <taxon>Saprolegniales</taxon>
        <taxon>Saprolegniaceae</taxon>
        <taxon>Saprolegnia</taxon>
    </lineage>
</organism>
<dbReference type="PANTHER" id="PTHR11685">
    <property type="entry name" value="RBR FAMILY RING FINGER AND IBR DOMAIN-CONTAINING"/>
    <property type="match status" value="1"/>
</dbReference>
<comment type="catalytic activity">
    <reaction evidence="1">
        <text>[E2 ubiquitin-conjugating enzyme]-S-ubiquitinyl-L-cysteine + [acceptor protein]-L-lysine = [E2 ubiquitin-conjugating enzyme]-L-cysteine + [acceptor protein]-N(6)-ubiquitinyl-L-lysine.</text>
        <dbReference type="EC" id="2.3.2.31"/>
    </reaction>
</comment>